<proteinExistence type="inferred from homology"/>
<keyword evidence="6" id="KW-1185">Reference proteome</keyword>
<dbReference type="Gene3D" id="2.60.120.10">
    <property type="entry name" value="Jelly Rolls"/>
    <property type="match status" value="2"/>
</dbReference>
<feature type="domain" description="Cupin type-1" evidence="4">
    <location>
        <begin position="107"/>
        <end position="274"/>
    </location>
</feature>
<feature type="coiled-coil region" evidence="2">
    <location>
        <begin position="247"/>
        <end position="274"/>
    </location>
</feature>
<feature type="region of interest" description="Disordered" evidence="3">
    <location>
        <begin position="287"/>
        <end position="311"/>
    </location>
</feature>
<dbReference type="Pfam" id="PF00190">
    <property type="entry name" value="Cupin_1"/>
    <property type="match status" value="1"/>
</dbReference>
<dbReference type="CDD" id="cd02245">
    <property type="entry name" value="cupin_7S_vicilin-like_C"/>
    <property type="match status" value="1"/>
</dbReference>
<dbReference type="SMART" id="SM00835">
    <property type="entry name" value="Cupin_1"/>
    <property type="match status" value="1"/>
</dbReference>
<dbReference type="CDD" id="cd02244">
    <property type="entry name" value="cupin_7S_vicilin-like_N"/>
    <property type="match status" value="1"/>
</dbReference>
<name>A0AAN8UH70_9MAGN</name>
<comment type="similarity">
    <text evidence="1">Belongs to the 7S seed storage protein family.</text>
</comment>
<dbReference type="AlphaFoldDB" id="A0AAN8UH70"/>
<dbReference type="Proteomes" id="UP001370490">
    <property type="component" value="Unassembled WGS sequence"/>
</dbReference>
<evidence type="ECO:0000256" key="2">
    <source>
        <dbReference type="SAM" id="Coils"/>
    </source>
</evidence>
<dbReference type="SUPFAM" id="SSF51182">
    <property type="entry name" value="RmlC-like cupins"/>
    <property type="match status" value="2"/>
</dbReference>
<feature type="compositionally biased region" description="Basic and acidic residues" evidence="3">
    <location>
        <begin position="291"/>
        <end position="301"/>
    </location>
</feature>
<dbReference type="EMBL" id="JBAMMX010000026">
    <property type="protein sequence ID" value="KAK6913959.1"/>
    <property type="molecule type" value="Genomic_DNA"/>
</dbReference>
<evidence type="ECO:0000313" key="5">
    <source>
        <dbReference type="EMBL" id="KAK6913959.1"/>
    </source>
</evidence>
<dbReference type="PANTHER" id="PTHR31189:SF41">
    <property type="entry name" value="VICILIN C72"/>
    <property type="match status" value="1"/>
</dbReference>
<gene>
    <name evidence="5" type="ORF">RJ641_021280</name>
</gene>
<dbReference type="InterPro" id="IPR050253">
    <property type="entry name" value="Seed_Storage-Functional"/>
</dbReference>
<dbReference type="PANTHER" id="PTHR31189">
    <property type="entry name" value="OS03G0336100 PROTEIN-RELATED"/>
    <property type="match status" value="1"/>
</dbReference>
<dbReference type="InterPro" id="IPR011051">
    <property type="entry name" value="RmlC_Cupin_sf"/>
</dbReference>
<sequence length="311" mass="34846">MRKAKLEYSQNFGRNQSFFATSRATGRGTVTLVEGSKRESYNVERGDVMKLDAGSVVYTLNRDNREKLRTVTLVQSLNAPGEYEVYFGAGGENPPSFYRVFSDEVLEAAFNSQPVHSNKYGQFFEVTPSDYEQLRDMNSSISFIKINQGGMMAPYYNSKSTKIVNVVEGNGYFEMACPHVASQSHGPQTREGVTESTSYKKLYAYLSPGDALVIPAGHPVTFIANQNQELQLVSFGINAQNNKRNFLAGQENVLNQLEKEAKELSFNTRAEEVEEILKNQKDSYFVAGPPKEFEEREEKGGRGQRLSSILD</sequence>
<dbReference type="InterPro" id="IPR014710">
    <property type="entry name" value="RmlC-like_jellyroll"/>
</dbReference>
<organism evidence="5 6">
    <name type="scientific">Dillenia turbinata</name>
    <dbReference type="NCBI Taxonomy" id="194707"/>
    <lineage>
        <taxon>Eukaryota</taxon>
        <taxon>Viridiplantae</taxon>
        <taxon>Streptophyta</taxon>
        <taxon>Embryophyta</taxon>
        <taxon>Tracheophyta</taxon>
        <taxon>Spermatophyta</taxon>
        <taxon>Magnoliopsida</taxon>
        <taxon>eudicotyledons</taxon>
        <taxon>Gunneridae</taxon>
        <taxon>Pentapetalae</taxon>
        <taxon>Dilleniales</taxon>
        <taxon>Dilleniaceae</taxon>
        <taxon>Dillenia</taxon>
    </lineage>
</organism>
<dbReference type="InterPro" id="IPR006045">
    <property type="entry name" value="Cupin_1"/>
</dbReference>
<evidence type="ECO:0000256" key="1">
    <source>
        <dbReference type="ARBA" id="ARBA00023597"/>
    </source>
</evidence>
<protein>
    <submittedName>
        <fullName evidence="5">Cupin 1</fullName>
    </submittedName>
</protein>
<keyword evidence="2" id="KW-0175">Coiled coil</keyword>
<comment type="caution">
    <text evidence="5">The sequence shown here is derived from an EMBL/GenBank/DDBJ whole genome shotgun (WGS) entry which is preliminary data.</text>
</comment>
<evidence type="ECO:0000256" key="3">
    <source>
        <dbReference type="SAM" id="MobiDB-lite"/>
    </source>
</evidence>
<evidence type="ECO:0000259" key="4">
    <source>
        <dbReference type="SMART" id="SM00835"/>
    </source>
</evidence>
<evidence type="ECO:0000313" key="6">
    <source>
        <dbReference type="Proteomes" id="UP001370490"/>
    </source>
</evidence>
<accession>A0AAN8UH70</accession>
<reference evidence="5 6" key="1">
    <citation type="submission" date="2023-12" db="EMBL/GenBank/DDBJ databases">
        <title>A high-quality genome assembly for Dillenia turbinata (Dilleniales).</title>
        <authorList>
            <person name="Chanderbali A."/>
        </authorList>
    </citation>
    <scope>NUCLEOTIDE SEQUENCE [LARGE SCALE GENOMIC DNA]</scope>
    <source>
        <strain evidence="5">LSX21</strain>
        <tissue evidence="5">Leaf</tissue>
    </source>
</reference>